<protein>
    <submittedName>
        <fullName evidence="2">SDR family NAD(P)-dependent oxidoreductase</fullName>
    </submittedName>
</protein>
<dbReference type="EMBL" id="JAUTXY010000001">
    <property type="protein sequence ID" value="MEE2056496.1"/>
    <property type="molecule type" value="Genomic_DNA"/>
</dbReference>
<evidence type="ECO:0000313" key="3">
    <source>
        <dbReference type="Proteomes" id="UP001336020"/>
    </source>
</evidence>
<dbReference type="PANTHER" id="PTHR44147:SF2">
    <property type="entry name" value="DEHYDROGENASE_REDUCTASE SDR FAMILY MEMBER 1"/>
    <property type="match status" value="1"/>
</dbReference>
<evidence type="ECO:0000313" key="2">
    <source>
        <dbReference type="EMBL" id="MEE2056496.1"/>
    </source>
</evidence>
<dbReference type="InterPro" id="IPR002347">
    <property type="entry name" value="SDR_fam"/>
</dbReference>
<organism evidence="2 3">
    <name type="scientific">Rhodococcus artemisiae</name>
    <dbReference type="NCBI Taxonomy" id="714159"/>
    <lineage>
        <taxon>Bacteria</taxon>
        <taxon>Bacillati</taxon>
        <taxon>Actinomycetota</taxon>
        <taxon>Actinomycetes</taxon>
        <taxon>Mycobacteriales</taxon>
        <taxon>Nocardiaceae</taxon>
        <taxon>Rhodococcus</taxon>
    </lineage>
</organism>
<name>A0ABU7L4N4_9NOCA</name>
<dbReference type="PRINTS" id="PR00081">
    <property type="entry name" value="GDHRDH"/>
</dbReference>
<dbReference type="Pfam" id="PF00106">
    <property type="entry name" value="adh_short"/>
    <property type="match status" value="1"/>
</dbReference>
<sequence length="311" mass="32441">MGALSSRVAVVTGASRGIGKGIALALAEHGATVYVTGRTVAPGSHPLPGTVGDTAAECDRRGGTGVAVQVDHANDEQVAALFERVEREQGRLDILVNNAFSLPDDLTDPEPFWEKPLSNWEMVDVGVRSNFVAARHAATIMAPKKSGLIVAVSGYTGVAYTYGVLFGMAKSAVDRMARDMAVELQPYDVASVSIWQGLTFTERAERNLAAIPGLAEGSATRPENGCSPEFAGRVIAALAQDPAIMSRSGGTFITAELAEEYGVTDIDGREIPSLRSTRGEPIWSPIAGADSSGLGVGPTPSPSSSLQRSTS</sequence>
<dbReference type="PANTHER" id="PTHR44147">
    <property type="entry name" value="DEHYDROGENASE/REDUCTASE SDR FAMILY MEMBER 1"/>
    <property type="match status" value="1"/>
</dbReference>
<evidence type="ECO:0000256" key="1">
    <source>
        <dbReference type="SAM" id="MobiDB-lite"/>
    </source>
</evidence>
<feature type="compositionally biased region" description="Low complexity" evidence="1">
    <location>
        <begin position="302"/>
        <end position="311"/>
    </location>
</feature>
<dbReference type="RefSeq" id="WP_330131758.1">
    <property type="nucleotide sequence ID" value="NZ_JAUTXY010000001.1"/>
</dbReference>
<dbReference type="SUPFAM" id="SSF51735">
    <property type="entry name" value="NAD(P)-binding Rossmann-fold domains"/>
    <property type="match status" value="1"/>
</dbReference>
<gene>
    <name evidence="2" type="ORF">Q7514_03010</name>
</gene>
<feature type="region of interest" description="Disordered" evidence="1">
    <location>
        <begin position="271"/>
        <end position="311"/>
    </location>
</feature>
<dbReference type="Gene3D" id="3.40.50.720">
    <property type="entry name" value="NAD(P)-binding Rossmann-like Domain"/>
    <property type="match status" value="1"/>
</dbReference>
<reference evidence="2 3" key="1">
    <citation type="submission" date="2023-07" db="EMBL/GenBank/DDBJ databases">
        <authorList>
            <person name="Girao M."/>
            <person name="Carvalho M.F."/>
        </authorList>
    </citation>
    <scope>NUCLEOTIDE SEQUENCE [LARGE SCALE GENOMIC DNA]</scope>
    <source>
        <strain evidence="2 3">YIM65754</strain>
    </source>
</reference>
<accession>A0ABU7L4N4</accession>
<comment type="caution">
    <text evidence="2">The sequence shown here is derived from an EMBL/GenBank/DDBJ whole genome shotgun (WGS) entry which is preliminary data.</text>
</comment>
<proteinExistence type="predicted"/>
<dbReference type="Proteomes" id="UP001336020">
    <property type="component" value="Unassembled WGS sequence"/>
</dbReference>
<dbReference type="InterPro" id="IPR036291">
    <property type="entry name" value="NAD(P)-bd_dom_sf"/>
</dbReference>
<keyword evidence="3" id="KW-1185">Reference proteome</keyword>